<dbReference type="Proteomes" id="UP000199754">
    <property type="component" value="Chromosome"/>
</dbReference>
<evidence type="ECO:0000313" key="4">
    <source>
        <dbReference type="Proteomes" id="UP000199754"/>
    </source>
</evidence>
<name>A0A221JXJ3_9RHOB</name>
<dbReference type="STRING" id="1402135.SAMN05444149_103745"/>
<keyword evidence="2" id="KW-0812">Transmembrane</keyword>
<accession>A0A221JXJ3</accession>
<keyword evidence="2" id="KW-1133">Transmembrane helix</keyword>
<reference evidence="3 4" key="1">
    <citation type="submission" date="2017-07" db="EMBL/GenBank/DDBJ databases">
        <title>Genome Sequence of Sulfitobacter pseudonitzschiae Strain SMR1 Isolated from a culture of the Diatom Skeletonema marinoi.</title>
        <authorList>
            <person name="Topel M."/>
            <person name="Pinder M.I.M."/>
            <person name="Johansson O.N."/>
            <person name="Kourtchenko O."/>
            <person name="Godhe A."/>
            <person name="Clarke A.K."/>
        </authorList>
    </citation>
    <scope>NUCLEOTIDE SEQUENCE [LARGE SCALE GENOMIC DNA]</scope>
    <source>
        <strain evidence="3 4">SMR1</strain>
    </source>
</reference>
<proteinExistence type="predicted"/>
<dbReference type="InterPro" id="IPR018770">
    <property type="entry name" value="ChloroindolylP_hydrolase"/>
</dbReference>
<keyword evidence="4" id="KW-1185">Reference proteome</keyword>
<evidence type="ECO:0000256" key="1">
    <source>
        <dbReference type="SAM" id="MobiDB-lite"/>
    </source>
</evidence>
<feature type="transmembrane region" description="Helical" evidence="2">
    <location>
        <begin position="60"/>
        <end position="79"/>
    </location>
</feature>
<evidence type="ECO:0000313" key="3">
    <source>
        <dbReference type="EMBL" id="ASM71444.1"/>
    </source>
</evidence>
<dbReference type="KEGG" id="spse:SULPSESMR1_00611"/>
<dbReference type="EMBL" id="CP022415">
    <property type="protein sequence ID" value="ASM71444.1"/>
    <property type="molecule type" value="Genomic_DNA"/>
</dbReference>
<dbReference type="OrthoDB" id="7375296at2"/>
<dbReference type="AlphaFoldDB" id="A0A221JXJ3"/>
<feature type="transmembrane region" description="Helical" evidence="2">
    <location>
        <begin position="125"/>
        <end position="145"/>
    </location>
</feature>
<feature type="transmembrane region" description="Helical" evidence="2">
    <location>
        <begin position="100"/>
        <end position="119"/>
    </location>
</feature>
<gene>
    <name evidence="3" type="ORF">SULPSESMR1_00611</name>
</gene>
<sequence length="302" mass="32825">MAQRYGGKYSPEDETAPGASSKPRGLMPAPAQVDPAGLRSNLMFLPPLALALTAFGEGPALLATGLVGAAVWALAAVLTREGLRAEAAFHDRKIARRPALPRKILASVAVAAGAILAGVTHQTDILSSVIYGVIAGGLHLAAFGLDPLRSKGMEGIDTFQQDRVARVVDEAEKYLREMSDALLRANDRKMETRLAQFQTKARTLIRTVEEDPRDLTAARRYLGVYLMGARDATIKFADIYARTRDAQARAGYAALLDDLEQNFDARTQALLLDDRSDLNVEIDVLRDRLKREGVHIAPPKTR</sequence>
<feature type="region of interest" description="Disordered" evidence="1">
    <location>
        <begin position="1"/>
        <end position="31"/>
    </location>
</feature>
<organism evidence="3 4">
    <name type="scientific">Pseudosulfitobacter pseudonitzschiae</name>
    <dbReference type="NCBI Taxonomy" id="1402135"/>
    <lineage>
        <taxon>Bacteria</taxon>
        <taxon>Pseudomonadati</taxon>
        <taxon>Pseudomonadota</taxon>
        <taxon>Alphaproteobacteria</taxon>
        <taxon>Rhodobacterales</taxon>
        <taxon>Roseobacteraceae</taxon>
        <taxon>Pseudosulfitobacter</taxon>
    </lineage>
</organism>
<keyword evidence="2" id="KW-0472">Membrane</keyword>
<evidence type="ECO:0000256" key="2">
    <source>
        <dbReference type="SAM" id="Phobius"/>
    </source>
</evidence>
<dbReference type="Pfam" id="PF10112">
    <property type="entry name" value="Halogen_Hydrol"/>
    <property type="match status" value="1"/>
</dbReference>
<protein>
    <submittedName>
        <fullName evidence="3">5-bromo-4-chloroindolyl phosphate hydrolysis protein</fullName>
    </submittedName>
</protein>
<dbReference type="RefSeq" id="WP_089419505.1">
    <property type="nucleotide sequence ID" value="NZ_CP022415.1"/>
</dbReference>